<feature type="region of interest" description="Disordered" evidence="1">
    <location>
        <begin position="379"/>
        <end position="468"/>
    </location>
</feature>
<feature type="non-terminal residue" evidence="2">
    <location>
        <position position="1"/>
    </location>
</feature>
<gene>
    <name evidence="2" type="ORF">PGLA1383_LOCUS42054</name>
</gene>
<dbReference type="EMBL" id="CAJNNV010028542">
    <property type="protein sequence ID" value="CAE8624966.1"/>
    <property type="molecule type" value="Genomic_DNA"/>
</dbReference>
<accession>A0A813GFG8</accession>
<evidence type="ECO:0000313" key="2">
    <source>
        <dbReference type="EMBL" id="CAE8624966.1"/>
    </source>
</evidence>
<keyword evidence="3" id="KW-1185">Reference proteome</keyword>
<sequence>VPSFAPPFMNHAKSVPASRAATPQRCFFEPQLLVQQPRPRTPQQKQPQLLRHEVVTLNSAPRPVIAAFAAPRPVLSNRSSLPLPSRALFRDENLWHSAVWNPVVSHGTPQGKSPTASTRSTVHSLEEAFADVMTPTSFTPSSRRRVEAFADVMTPTATVVSASHRPWPSSEQFSVPGWVVATHFPAGLPAATPVPPASCRAKSEHGFRSFPSSGREASFSPALSIAVTPTGTPAMVGAVMTDEMARLRKYSEVIKDYLQLTSKDNMHWCSPSAWSAATTSANSASSTQRGATRSLSPEIMPAGRRQLIGGARQMTGPSPVGSLAGSGNAVGTPPTAAWAVPLRVPQQGPAPAQSNVAAAGRQAARLALEAALLELDAPAASPEGAATKTSARDHTPQRGRRGWAQSRARDTSLRKRRTEQEPAPLPASARAHDEMADAAGLHFCPAPRNRRPISCSASRAVSRVATPE</sequence>
<reference evidence="2" key="1">
    <citation type="submission" date="2021-02" db="EMBL/GenBank/DDBJ databases">
        <authorList>
            <person name="Dougan E. K."/>
            <person name="Rhodes N."/>
            <person name="Thang M."/>
            <person name="Chan C."/>
        </authorList>
    </citation>
    <scope>NUCLEOTIDE SEQUENCE</scope>
</reference>
<evidence type="ECO:0000313" key="3">
    <source>
        <dbReference type="Proteomes" id="UP000654075"/>
    </source>
</evidence>
<name>A0A813GFG8_POLGL</name>
<dbReference type="AlphaFoldDB" id="A0A813GFG8"/>
<feature type="compositionally biased region" description="Low complexity" evidence="1">
    <location>
        <begin position="456"/>
        <end position="468"/>
    </location>
</feature>
<dbReference type="Proteomes" id="UP000654075">
    <property type="component" value="Unassembled WGS sequence"/>
</dbReference>
<comment type="caution">
    <text evidence="2">The sequence shown here is derived from an EMBL/GenBank/DDBJ whole genome shotgun (WGS) entry which is preliminary data.</text>
</comment>
<proteinExistence type="predicted"/>
<evidence type="ECO:0000256" key="1">
    <source>
        <dbReference type="SAM" id="MobiDB-lite"/>
    </source>
</evidence>
<feature type="region of interest" description="Disordered" evidence="1">
    <location>
        <begin position="1"/>
        <end position="20"/>
    </location>
</feature>
<organism evidence="2 3">
    <name type="scientific">Polarella glacialis</name>
    <name type="common">Dinoflagellate</name>
    <dbReference type="NCBI Taxonomy" id="89957"/>
    <lineage>
        <taxon>Eukaryota</taxon>
        <taxon>Sar</taxon>
        <taxon>Alveolata</taxon>
        <taxon>Dinophyceae</taxon>
        <taxon>Suessiales</taxon>
        <taxon>Suessiaceae</taxon>
        <taxon>Polarella</taxon>
    </lineage>
</organism>
<protein>
    <submittedName>
        <fullName evidence="2">Uncharacterized protein</fullName>
    </submittedName>
</protein>
<feature type="region of interest" description="Disordered" evidence="1">
    <location>
        <begin position="280"/>
        <end position="299"/>
    </location>
</feature>
<feature type="non-terminal residue" evidence="2">
    <location>
        <position position="468"/>
    </location>
</feature>